<dbReference type="InterPro" id="IPR007214">
    <property type="entry name" value="YbaK/aa-tRNA-synth-assoc-dom"/>
</dbReference>
<dbReference type="RefSeq" id="WP_072283342.1">
    <property type="nucleotide sequence ID" value="NZ_CP015519.1"/>
</dbReference>
<protein>
    <recommendedName>
        <fullName evidence="4">Cys-tRNA(Pro)/Cys-tRNA(Cys) deacylase</fullName>
        <ecNumber evidence="4">4.2.-.-</ecNumber>
    </recommendedName>
</protein>
<dbReference type="Proteomes" id="UP000182517">
    <property type="component" value="Chromosome"/>
</dbReference>
<evidence type="ECO:0000313" key="7">
    <source>
        <dbReference type="Proteomes" id="UP000182517"/>
    </source>
</evidence>
<evidence type="ECO:0000256" key="2">
    <source>
        <dbReference type="ARBA" id="ARBA00022917"/>
    </source>
</evidence>
<evidence type="ECO:0000256" key="3">
    <source>
        <dbReference type="ARBA" id="ARBA00023239"/>
    </source>
</evidence>
<sequence>MAKSKIPVTPAIRLLRKQQVPFVGHCYPYQDHGGTAVCAQELRVNEHAVVKTLIMEDEQQRPLVVLMHGDRQVSTKRLARALGVKQIVPCTPDMALKHTGYQVGGTSPLGTRKKLPVYMEQSILELPVIYLNGGKRGFLVEISPQAVHQLLDSQLVEVSTNIAD</sequence>
<proteinExistence type="inferred from homology"/>
<dbReference type="CDD" id="cd00002">
    <property type="entry name" value="YbaK_deacylase"/>
    <property type="match status" value="1"/>
</dbReference>
<dbReference type="GO" id="GO:0002161">
    <property type="term" value="F:aminoacyl-tRNA deacylase activity"/>
    <property type="evidence" value="ECO:0007669"/>
    <property type="project" value="InterPro"/>
</dbReference>
<keyword evidence="2 4" id="KW-0648">Protein biosynthesis</keyword>
<dbReference type="PANTHER" id="PTHR30411:SF0">
    <property type="entry name" value="CYS-TRNA(PRO)_CYS-TRNA(CYS) DEACYLASE YBAK"/>
    <property type="match status" value="1"/>
</dbReference>
<reference evidence="6 7" key="1">
    <citation type="journal article" date="2017" name="Genome Announc.">
        <title>Complete Genome Sequences of Two Acetylene-Fermenting Pelobacter acetylenicus Strains.</title>
        <authorList>
            <person name="Sutton J.M."/>
            <person name="Baesman S.M."/>
            <person name="Fierst J.L."/>
            <person name="Poret-Peterson A.T."/>
            <person name="Oremland R.S."/>
            <person name="Dunlap D.S."/>
            <person name="Akob D.M."/>
        </authorList>
    </citation>
    <scope>NUCLEOTIDE SEQUENCE [LARGE SCALE GENOMIC DNA]</scope>
    <source>
        <strain evidence="6 7">SFB93</strain>
    </source>
</reference>
<evidence type="ECO:0000259" key="5">
    <source>
        <dbReference type="Pfam" id="PF04073"/>
    </source>
</evidence>
<dbReference type="EMBL" id="CP015519">
    <property type="protein sequence ID" value="APG27374.1"/>
    <property type="molecule type" value="Genomic_DNA"/>
</dbReference>
<feature type="domain" description="YbaK/aminoacyl-tRNA synthetase-associated" evidence="5">
    <location>
        <begin position="37"/>
        <end position="147"/>
    </location>
</feature>
<dbReference type="GO" id="GO:0006412">
    <property type="term" value="P:translation"/>
    <property type="evidence" value="ECO:0007669"/>
    <property type="project" value="UniProtKB-KW"/>
</dbReference>
<evidence type="ECO:0000256" key="1">
    <source>
        <dbReference type="ARBA" id="ARBA00009798"/>
    </source>
</evidence>
<dbReference type="PANTHER" id="PTHR30411">
    <property type="entry name" value="CYTOPLASMIC PROTEIN"/>
    <property type="match status" value="1"/>
</dbReference>
<dbReference type="NCBIfam" id="TIGR00011">
    <property type="entry name" value="YbaK_EbsC"/>
    <property type="match status" value="1"/>
</dbReference>
<dbReference type="Gene3D" id="3.90.960.10">
    <property type="entry name" value="YbaK/aminoacyl-tRNA synthetase-associated domain"/>
    <property type="match status" value="1"/>
</dbReference>
<organism evidence="6 7">
    <name type="scientific">Syntrophotalea acetylenivorans</name>
    <dbReference type="NCBI Taxonomy" id="1842532"/>
    <lineage>
        <taxon>Bacteria</taxon>
        <taxon>Pseudomonadati</taxon>
        <taxon>Thermodesulfobacteriota</taxon>
        <taxon>Desulfuromonadia</taxon>
        <taxon>Desulfuromonadales</taxon>
        <taxon>Syntrophotaleaceae</taxon>
        <taxon>Syntrophotalea</taxon>
    </lineage>
</organism>
<dbReference type="InterPro" id="IPR036754">
    <property type="entry name" value="YbaK/aa-tRNA-synt-asso_dom_sf"/>
</dbReference>
<accession>A0A1L3GN71</accession>
<keyword evidence="7" id="KW-1185">Reference proteome</keyword>
<name>A0A1L3GN71_9BACT</name>
<dbReference type="InterPro" id="IPR004369">
    <property type="entry name" value="Prolyl-tRNA_editing_YbaK/EbsC"/>
</dbReference>
<dbReference type="EC" id="4.2.-.-" evidence="4"/>
<dbReference type="Pfam" id="PF04073">
    <property type="entry name" value="tRNA_edit"/>
    <property type="match status" value="1"/>
</dbReference>
<evidence type="ECO:0000256" key="4">
    <source>
        <dbReference type="PIRNR" id="PIRNR006181"/>
    </source>
</evidence>
<dbReference type="AlphaFoldDB" id="A0A1L3GN71"/>
<comment type="similarity">
    <text evidence="1 4">Belongs to the prolyl-tRNA editing family. YbaK/EbsC subfamily.</text>
</comment>
<dbReference type="OrthoDB" id="9809296at2"/>
<dbReference type="GO" id="GO:0016829">
    <property type="term" value="F:lyase activity"/>
    <property type="evidence" value="ECO:0007669"/>
    <property type="project" value="UniProtKB-KW"/>
</dbReference>
<dbReference type="PIRSF" id="PIRSF006181">
    <property type="entry name" value="EbsC_YbaK"/>
    <property type="match status" value="1"/>
</dbReference>
<evidence type="ECO:0000313" key="6">
    <source>
        <dbReference type="EMBL" id="APG27374.1"/>
    </source>
</evidence>
<keyword evidence="3 4" id="KW-0456">Lyase</keyword>
<gene>
    <name evidence="6" type="ORF">A7E78_05670</name>
</gene>
<dbReference type="SUPFAM" id="SSF55826">
    <property type="entry name" value="YbaK/ProRS associated domain"/>
    <property type="match status" value="1"/>
</dbReference>
<dbReference type="KEGG" id="pef:A7E78_05670"/>
<dbReference type="STRING" id="1842532.A7E78_05670"/>